<dbReference type="AlphaFoldDB" id="A0AAE1NKI0"/>
<organism evidence="1 2">
    <name type="scientific">Petrolisthes manimaculis</name>
    <dbReference type="NCBI Taxonomy" id="1843537"/>
    <lineage>
        <taxon>Eukaryota</taxon>
        <taxon>Metazoa</taxon>
        <taxon>Ecdysozoa</taxon>
        <taxon>Arthropoda</taxon>
        <taxon>Crustacea</taxon>
        <taxon>Multicrustacea</taxon>
        <taxon>Malacostraca</taxon>
        <taxon>Eumalacostraca</taxon>
        <taxon>Eucarida</taxon>
        <taxon>Decapoda</taxon>
        <taxon>Pleocyemata</taxon>
        <taxon>Anomura</taxon>
        <taxon>Galatheoidea</taxon>
        <taxon>Porcellanidae</taxon>
        <taxon>Petrolisthes</taxon>
    </lineage>
</organism>
<accession>A0AAE1NKI0</accession>
<dbReference type="Proteomes" id="UP001292094">
    <property type="component" value="Unassembled WGS sequence"/>
</dbReference>
<reference evidence="1" key="1">
    <citation type="submission" date="2023-11" db="EMBL/GenBank/DDBJ databases">
        <title>Genome assemblies of two species of porcelain crab, Petrolisthes cinctipes and Petrolisthes manimaculis (Anomura: Porcellanidae).</title>
        <authorList>
            <person name="Angst P."/>
        </authorList>
    </citation>
    <scope>NUCLEOTIDE SEQUENCE</scope>
    <source>
        <strain evidence="1">PB745_02</strain>
        <tissue evidence="1">Gill</tissue>
    </source>
</reference>
<evidence type="ECO:0000313" key="2">
    <source>
        <dbReference type="Proteomes" id="UP001292094"/>
    </source>
</evidence>
<protein>
    <submittedName>
        <fullName evidence="1">Uncharacterized protein</fullName>
    </submittedName>
</protein>
<sequence length="103" mass="11361">MAGLDDYCTTLLAGEDLMKHQTPDERAVEPSKIQVVQMRTKQCCIFSRPESIIGVGTWELCSEGVGNCASDTHVDSVACPVEQLRFNAPVHTTWCMECSHNTT</sequence>
<dbReference type="EMBL" id="JAWZYT010005272">
    <property type="protein sequence ID" value="KAK4291086.1"/>
    <property type="molecule type" value="Genomic_DNA"/>
</dbReference>
<name>A0AAE1NKI0_9EUCA</name>
<evidence type="ECO:0000313" key="1">
    <source>
        <dbReference type="EMBL" id="KAK4291086.1"/>
    </source>
</evidence>
<keyword evidence="2" id="KW-1185">Reference proteome</keyword>
<gene>
    <name evidence="1" type="ORF">Pmani_036067</name>
</gene>
<comment type="caution">
    <text evidence="1">The sequence shown here is derived from an EMBL/GenBank/DDBJ whole genome shotgun (WGS) entry which is preliminary data.</text>
</comment>
<proteinExistence type="predicted"/>